<dbReference type="HOGENOM" id="CLU_840615_0_0_1"/>
<evidence type="ECO:0000313" key="3">
    <source>
        <dbReference type="Proteomes" id="UP000000759"/>
    </source>
</evidence>
<dbReference type="PANTHER" id="PTHR33418:SF1">
    <property type="entry name" value="HELICASE-ASSOCIATED DOMAIN-CONTAINING PROTEIN"/>
    <property type="match status" value="1"/>
</dbReference>
<dbReference type="Pfam" id="PF03457">
    <property type="entry name" value="HA"/>
    <property type="match status" value="3"/>
</dbReference>
<dbReference type="RefSeq" id="XP_002176895.1">
    <property type="nucleotide sequence ID" value="XM_002176859.1"/>
</dbReference>
<accession>B7FQM4</accession>
<dbReference type="InParanoid" id="B7FQM4"/>
<dbReference type="PaxDb" id="2850-Phatr6300"/>
<dbReference type="Proteomes" id="UP000000759">
    <property type="component" value="Chromosome 1"/>
</dbReference>
<dbReference type="EMBL" id="CM000605">
    <property type="protein sequence ID" value="EEC51358.1"/>
    <property type="molecule type" value="Genomic_DNA"/>
</dbReference>
<keyword evidence="3" id="KW-1185">Reference proteome</keyword>
<dbReference type="KEGG" id="pti:PHATRDRAFT_6300"/>
<feature type="domain" description="Helicase-associated" evidence="1">
    <location>
        <begin position="52"/>
        <end position="120"/>
    </location>
</feature>
<dbReference type="AlphaFoldDB" id="B7FQM4"/>
<name>B7FQM4_PHATC</name>
<dbReference type="GeneID" id="7196725"/>
<dbReference type="PANTHER" id="PTHR33418">
    <property type="entry name" value="HELICASE-ASSOCIATED"/>
    <property type="match status" value="1"/>
</dbReference>
<evidence type="ECO:0000259" key="1">
    <source>
        <dbReference type="Pfam" id="PF03457"/>
    </source>
</evidence>
<dbReference type="eggNOG" id="ENOG502SSCB">
    <property type="taxonomic scope" value="Eukaryota"/>
</dbReference>
<protein>
    <recommendedName>
        <fullName evidence="1">Helicase-associated domain-containing protein</fullName>
    </recommendedName>
</protein>
<proteinExistence type="predicted"/>
<organism evidence="2 3">
    <name type="scientific">Phaeodactylum tricornutum (strain CCAP 1055/1)</name>
    <dbReference type="NCBI Taxonomy" id="556484"/>
    <lineage>
        <taxon>Eukaryota</taxon>
        <taxon>Sar</taxon>
        <taxon>Stramenopiles</taxon>
        <taxon>Ochrophyta</taxon>
        <taxon>Bacillariophyta</taxon>
        <taxon>Bacillariophyceae</taxon>
        <taxon>Bacillariophycidae</taxon>
        <taxon>Naviculales</taxon>
        <taxon>Phaeodactylaceae</taxon>
        <taxon>Phaeodactylum</taxon>
    </lineage>
</organism>
<dbReference type="InterPro" id="IPR005114">
    <property type="entry name" value="Helicase_assoc"/>
</dbReference>
<evidence type="ECO:0000313" key="2">
    <source>
        <dbReference type="EMBL" id="EEC51358.1"/>
    </source>
</evidence>
<dbReference type="OrthoDB" id="42040at2759"/>
<gene>
    <name evidence="2" type="ORF">PHATRDRAFT_6300</name>
</gene>
<sequence>TVPRGYALNSRLASWVAEQRKQYKLLIDGKQSSITPQRIALLNELGFAWNAQEAAWARHMADLEHFRSQTGHCHVPLNHPVPPKLGLWVKEQRRHFALLKQGKQSHMTPERARELDEIGFCWDTHEATWLERLRELTKFKDEHGHCLVPTNFNVNPKLGTWVHHQRRQHKKFREGKTCHITQERIAALDHLGFVW</sequence>
<feature type="non-terminal residue" evidence="2">
    <location>
        <position position="195"/>
    </location>
</feature>
<feature type="domain" description="Helicase-associated" evidence="1">
    <location>
        <begin position="2"/>
        <end position="47"/>
    </location>
</feature>
<reference evidence="3" key="2">
    <citation type="submission" date="2008-08" db="EMBL/GenBank/DDBJ databases">
        <authorList>
            <consortium name="Diatom Consortium"/>
            <person name="Grigoriev I."/>
            <person name="Grimwood J."/>
            <person name="Kuo A."/>
            <person name="Otillar R.P."/>
            <person name="Salamov A."/>
            <person name="Detter J.C."/>
            <person name="Lindquist E."/>
            <person name="Shapiro H."/>
            <person name="Lucas S."/>
            <person name="Glavina del Rio T."/>
            <person name="Pitluck S."/>
            <person name="Rokhsar D."/>
            <person name="Bowler C."/>
        </authorList>
    </citation>
    <scope>GENOME REANNOTATION</scope>
    <source>
        <strain evidence="3">CCAP 1055/1</strain>
    </source>
</reference>
<reference evidence="2 3" key="1">
    <citation type="journal article" date="2008" name="Nature">
        <title>The Phaeodactylum genome reveals the evolutionary history of diatom genomes.</title>
        <authorList>
            <person name="Bowler C."/>
            <person name="Allen A.E."/>
            <person name="Badger J.H."/>
            <person name="Grimwood J."/>
            <person name="Jabbari K."/>
            <person name="Kuo A."/>
            <person name="Maheswari U."/>
            <person name="Martens C."/>
            <person name="Maumus F."/>
            <person name="Otillar R.P."/>
            <person name="Rayko E."/>
            <person name="Salamov A."/>
            <person name="Vandepoele K."/>
            <person name="Beszteri B."/>
            <person name="Gruber A."/>
            <person name="Heijde M."/>
            <person name="Katinka M."/>
            <person name="Mock T."/>
            <person name="Valentin K."/>
            <person name="Verret F."/>
            <person name="Berges J.A."/>
            <person name="Brownlee C."/>
            <person name="Cadoret J.P."/>
            <person name="Chiovitti A."/>
            <person name="Choi C.J."/>
            <person name="Coesel S."/>
            <person name="De Martino A."/>
            <person name="Detter J.C."/>
            <person name="Durkin C."/>
            <person name="Falciatore A."/>
            <person name="Fournet J."/>
            <person name="Haruta M."/>
            <person name="Huysman M.J."/>
            <person name="Jenkins B.D."/>
            <person name="Jiroutova K."/>
            <person name="Jorgensen R.E."/>
            <person name="Joubert Y."/>
            <person name="Kaplan A."/>
            <person name="Kroger N."/>
            <person name="Kroth P.G."/>
            <person name="La Roche J."/>
            <person name="Lindquist E."/>
            <person name="Lommer M."/>
            <person name="Martin-Jezequel V."/>
            <person name="Lopez P.J."/>
            <person name="Lucas S."/>
            <person name="Mangogna M."/>
            <person name="McGinnis K."/>
            <person name="Medlin L.K."/>
            <person name="Montsant A."/>
            <person name="Oudot-Le Secq M.P."/>
            <person name="Napoli C."/>
            <person name="Obornik M."/>
            <person name="Parker M.S."/>
            <person name="Petit J.L."/>
            <person name="Porcel B.M."/>
            <person name="Poulsen N."/>
            <person name="Robison M."/>
            <person name="Rychlewski L."/>
            <person name="Rynearson T.A."/>
            <person name="Schmutz J."/>
            <person name="Shapiro H."/>
            <person name="Siaut M."/>
            <person name="Stanley M."/>
            <person name="Sussman M.R."/>
            <person name="Taylor A.R."/>
            <person name="Vardi A."/>
            <person name="von Dassow P."/>
            <person name="Vyverman W."/>
            <person name="Willis A."/>
            <person name="Wyrwicz L.S."/>
            <person name="Rokhsar D.S."/>
            <person name="Weissenbach J."/>
            <person name="Armbrust E.V."/>
            <person name="Green B.R."/>
            <person name="Van de Peer Y."/>
            <person name="Grigoriev I.V."/>
        </authorList>
    </citation>
    <scope>NUCLEOTIDE SEQUENCE [LARGE SCALE GENOMIC DNA]</scope>
    <source>
        <strain evidence="2 3">CCAP 1055/1</strain>
    </source>
</reference>
<feature type="non-terminal residue" evidence="2">
    <location>
        <position position="1"/>
    </location>
</feature>
<dbReference type="Gene3D" id="6.10.140.530">
    <property type="match status" value="3"/>
</dbReference>
<feature type="domain" description="Helicase-associated" evidence="1">
    <location>
        <begin position="125"/>
        <end position="193"/>
    </location>
</feature>